<dbReference type="InterPro" id="IPR002110">
    <property type="entry name" value="Ankyrin_rpt"/>
</dbReference>
<dbReference type="PANTHER" id="PTHR24120:SF4">
    <property type="entry name" value="GH07239P"/>
    <property type="match status" value="1"/>
</dbReference>
<dbReference type="InterPro" id="IPR000719">
    <property type="entry name" value="Prot_kinase_dom"/>
</dbReference>
<dbReference type="GO" id="GO:0005524">
    <property type="term" value="F:ATP binding"/>
    <property type="evidence" value="ECO:0007669"/>
    <property type="project" value="InterPro"/>
</dbReference>
<reference evidence="3 4" key="1">
    <citation type="submission" date="2019-05" db="EMBL/GenBank/DDBJ databases">
        <title>The compact genome of Giardia muris reveals important steps in the evolution of intestinal protozoan parasites.</title>
        <authorList>
            <person name="Xu F."/>
            <person name="Jimenez-Gonzalez A."/>
            <person name="Einarsson E."/>
            <person name="Astvaldsson A."/>
            <person name="Peirasmaki D."/>
            <person name="Eckmann L."/>
            <person name="Andersson J.O."/>
            <person name="Svard S.G."/>
            <person name="Jerlstrom-Hultqvist J."/>
        </authorList>
    </citation>
    <scope>NUCLEOTIDE SEQUENCE [LARGE SCALE GENOMIC DNA]</scope>
    <source>
        <strain evidence="3 4">Roberts-Thomson</strain>
    </source>
</reference>
<feature type="repeat" description="ANK" evidence="1">
    <location>
        <begin position="1003"/>
        <end position="1030"/>
    </location>
</feature>
<dbReference type="Proteomes" id="UP000315496">
    <property type="component" value="Chromosome 5"/>
</dbReference>
<dbReference type="InterPro" id="IPR011009">
    <property type="entry name" value="Kinase-like_dom_sf"/>
</dbReference>
<protein>
    <submittedName>
        <fullName evidence="3">Kinase, NEK</fullName>
    </submittedName>
</protein>
<dbReference type="PROSITE" id="PS50297">
    <property type="entry name" value="ANK_REP_REGION"/>
    <property type="match status" value="1"/>
</dbReference>
<dbReference type="Pfam" id="PF12796">
    <property type="entry name" value="Ank_2"/>
    <property type="match status" value="6"/>
</dbReference>
<dbReference type="Gene3D" id="1.10.510.10">
    <property type="entry name" value="Transferase(Phosphotransferase) domain 1"/>
    <property type="match status" value="1"/>
</dbReference>
<feature type="domain" description="Protein kinase" evidence="2">
    <location>
        <begin position="1"/>
        <end position="387"/>
    </location>
</feature>
<accession>A0A4Z1SLQ7</accession>
<proteinExistence type="predicted"/>
<gene>
    <name evidence="3" type="ORF">GMRT_16403</name>
</gene>
<dbReference type="OrthoDB" id="341259at2759"/>
<dbReference type="GO" id="GO:0004672">
    <property type="term" value="F:protein kinase activity"/>
    <property type="evidence" value="ECO:0007669"/>
    <property type="project" value="InterPro"/>
</dbReference>
<dbReference type="PROSITE" id="PS50011">
    <property type="entry name" value="PROTEIN_KINASE_DOM"/>
    <property type="match status" value="1"/>
</dbReference>
<dbReference type="PROSITE" id="PS50088">
    <property type="entry name" value="ANK_REPEAT"/>
    <property type="match status" value="1"/>
</dbReference>
<dbReference type="SUPFAM" id="SSF56112">
    <property type="entry name" value="Protein kinase-like (PK-like)"/>
    <property type="match status" value="1"/>
</dbReference>
<dbReference type="SMART" id="SM00220">
    <property type="entry name" value="S_TKc"/>
    <property type="match status" value="1"/>
</dbReference>
<dbReference type="SUPFAM" id="SSF48403">
    <property type="entry name" value="Ankyrin repeat"/>
    <property type="match status" value="3"/>
</dbReference>
<dbReference type="Gene3D" id="1.25.40.20">
    <property type="entry name" value="Ankyrin repeat-containing domain"/>
    <property type="match status" value="3"/>
</dbReference>
<organism evidence="3 4">
    <name type="scientific">Giardia muris</name>
    <dbReference type="NCBI Taxonomy" id="5742"/>
    <lineage>
        <taxon>Eukaryota</taxon>
        <taxon>Metamonada</taxon>
        <taxon>Diplomonadida</taxon>
        <taxon>Hexamitidae</taxon>
        <taxon>Giardiinae</taxon>
        <taxon>Giardia</taxon>
    </lineage>
</organism>
<keyword evidence="3" id="KW-0418">Kinase</keyword>
<keyword evidence="4" id="KW-1185">Reference proteome</keyword>
<dbReference type="InterPro" id="IPR036770">
    <property type="entry name" value="Ankyrin_rpt-contain_sf"/>
</dbReference>
<dbReference type="VEuPathDB" id="GiardiaDB:GMRT_16403"/>
<dbReference type="Gene3D" id="3.30.200.20">
    <property type="entry name" value="Phosphorylase Kinase, domain 1"/>
    <property type="match status" value="1"/>
</dbReference>
<dbReference type="EMBL" id="VDLU01000005">
    <property type="protein sequence ID" value="TNJ26584.1"/>
    <property type="molecule type" value="Genomic_DNA"/>
</dbReference>
<keyword evidence="3" id="KW-0808">Transferase</keyword>
<keyword evidence="1" id="KW-0040">ANK repeat</keyword>
<dbReference type="PANTHER" id="PTHR24120">
    <property type="entry name" value="GH07239P"/>
    <property type="match status" value="1"/>
</dbReference>
<dbReference type="AlphaFoldDB" id="A0A4Z1SLQ7"/>
<evidence type="ECO:0000256" key="1">
    <source>
        <dbReference type="PROSITE-ProRule" id="PRU00023"/>
    </source>
</evidence>
<dbReference type="SMART" id="SM00248">
    <property type="entry name" value="ANK"/>
    <property type="match status" value="14"/>
</dbReference>
<name>A0A4Z1SLQ7_GIAMU</name>
<comment type="caution">
    <text evidence="3">The sequence shown here is derived from an EMBL/GenBank/DDBJ whole genome shotgun (WGS) entry which is preliminary data.</text>
</comment>
<evidence type="ECO:0000313" key="3">
    <source>
        <dbReference type="EMBL" id="TNJ26584.1"/>
    </source>
</evidence>
<sequence>MHVETSISSSSRRHISHDEHTGRRVVITTVDAHELSEEDRAQLVHTLRKLRYAISPHILRLLGAECKGETVIIKTEYAPGGSLRDQIVEFMMTQNSFSEDECWMIFTHLMYICSYVHQFTSRMSLRVAPLINPSTLFFSDKGNLMLDLVPSVIYDFLPETDRLAQKLAASSDERALDTLYTDPGEYVAPELFSIDADSTAFSSVVYSAGAVMLELLFLSLDLSPSDRLRTRFCTIYHELPEERKTNSFKDIEFLQGYERWTRFFQRRGVSSETRLAPRLNVYTALLATCTSPRFLPHLDLVFDVLTDDLDGVDPICENDGYVRLLSLANRSRAWYFSRGALPISKPLIYANHAIYSPDLLATIEACLYLDPEERLTLTDLSDIEPLACINDEVRERLGADDDNCTDIMRAAMDGDVDLVQQLAPAQSRYVDGNGWTALMHAITSRAYDAALTLANWEAGAISTEGITALRLCLEASSNQEDQERCLELAQRLLPLESEIRYEEDKTLLMLAVEKGNLEMCRLLADYEAGLCDLRDRPASAYALRDGAADIFRLLLPLEREVLLITYTPLMLSAAANDLSAAMQIMRMVSGRASVGQFSNEGWTALMIAAHMDSREVAVLLSFYETRLQASHTRLTALMFAIRSGHSQVAATLLDKEMGLQSADGCTALMYAAEMGMGSIAMSLVRKEGGAHDLQFRTTLMRAAEKGDEALVSSLLRDESCIVSRAGDTALMLAVKNRQMNVIPILAKREAGIRSKTGVTASMYAAEMGWVPAALLLIRLEAGYRTENGETATDLARKNGHESLAQDLEQLETFERLEEGLTPLIIAALRNTLGDVQSLGYQSQLRDAYGKTALMAAVENGNFAAAQYLLESEVGMQDYRGHCALYYAIFSDPPRQLMRVLLEREIHLLSHLGFSRLMRCILLRNPHIAKERMAEVGTRSVEGYTALMMAALTNNASLVRVLSQKEMRAQTTTGMTALMYAAERGYVEVARHLATAESGLRAEGGWTALMLAARAGHAEIVEALIPYEARLQDDIGCTALFRAVQKNQTDVVRLLAFKEAGCVTNSQHPRGVGWTALLEAAHNGWPNSVVALLDAEIQESQRRGFSVLRSAAEPWPSVPRERRLLCVAIVREYFRIREGAETAGSEC</sequence>
<evidence type="ECO:0000259" key="2">
    <source>
        <dbReference type="PROSITE" id="PS50011"/>
    </source>
</evidence>
<evidence type="ECO:0000313" key="4">
    <source>
        <dbReference type="Proteomes" id="UP000315496"/>
    </source>
</evidence>